<keyword evidence="7" id="KW-1185">Reference proteome</keyword>
<dbReference type="EMBL" id="CP010904">
    <property type="protein sequence ID" value="AKJ65677.1"/>
    <property type="molecule type" value="Genomic_DNA"/>
</dbReference>
<dbReference type="PRINTS" id="PR00032">
    <property type="entry name" value="HTHARAC"/>
</dbReference>
<evidence type="ECO:0000256" key="2">
    <source>
        <dbReference type="ARBA" id="ARBA00023125"/>
    </source>
</evidence>
<dbReference type="Gene3D" id="2.60.120.10">
    <property type="entry name" value="Jelly Rolls"/>
    <property type="match status" value="1"/>
</dbReference>
<dbReference type="STRING" id="1307763.L21SP4_02452"/>
<dbReference type="Pfam" id="PF12833">
    <property type="entry name" value="HTH_18"/>
    <property type="match status" value="1"/>
</dbReference>
<proteinExistence type="predicted"/>
<feature type="domain" description="HTH araC/xylS-type" evidence="5">
    <location>
        <begin position="185"/>
        <end position="283"/>
    </location>
</feature>
<sequence length="314" mass="35955">MHFDRAYLDLFRESPLACAVETEHPDMEPHAHEFDELVLIACGEGRHEAGGTDYGFAAGDVFVVPRGMRHAYRDMEGVTLYNVLYDFDHMGMANWDARDLPGFRALFALEPAARERNEFRGRLHLTAHRLHEALIHLRALNEELEEERPGFRVAAFGRFMQLAAFLGRCYEEQEEPSSEALLRISRAIGFMEEHFRNPLSVRELADAEHTSVRTLQRLFREALDTTPTQYLRRLRIEHAASLLRERRCTVTEAAYASGFNDSNYFSQLFREITGVTPTAYRRSEDERHGLDDFPADDDGGMSLPFPAARSESTP</sequence>
<dbReference type="Gene3D" id="1.10.10.60">
    <property type="entry name" value="Homeodomain-like"/>
    <property type="match status" value="2"/>
</dbReference>
<dbReference type="InterPro" id="IPR018062">
    <property type="entry name" value="HTH_AraC-typ_CS"/>
</dbReference>
<keyword evidence="3" id="KW-0804">Transcription</keyword>
<keyword evidence="2" id="KW-0238">DNA-binding</keyword>
<keyword evidence="1" id="KW-0805">Transcription regulation</keyword>
<dbReference type="SMART" id="SM00342">
    <property type="entry name" value="HTH_ARAC"/>
    <property type="match status" value="1"/>
</dbReference>
<feature type="compositionally biased region" description="Basic and acidic residues" evidence="4">
    <location>
        <begin position="281"/>
        <end position="291"/>
    </location>
</feature>
<accession>A0A0G3EJQ4</accession>
<dbReference type="PANTHER" id="PTHR43280:SF28">
    <property type="entry name" value="HTH-TYPE TRANSCRIPTIONAL ACTIVATOR RHAS"/>
    <property type="match status" value="1"/>
</dbReference>
<dbReference type="InterPro" id="IPR014710">
    <property type="entry name" value="RmlC-like_jellyroll"/>
</dbReference>
<organism evidence="6 7">
    <name type="scientific">Kiritimatiella glycovorans</name>
    <dbReference type="NCBI Taxonomy" id="1307763"/>
    <lineage>
        <taxon>Bacteria</taxon>
        <taxon>Pseudomonadati</taxon>
        <taxon>Kiritimatiellota</taxon>
        <taxon>Kiritimatiellia</taxon>
        <taxon>Kiritimatiellales</taxon>
        <taxon>Kiritimatiellaceae</taxon>
        <taxon>Kiritimatiella</taxon>
    </lineage>
</organism>
<dbReference type="Proteomes" id="UP000035268">
    <property type="component" value="Chromosome"/>
</dbReference>
<dbReference type="InterPro" id="IPR009057">
    <property type="entry name" value="Homeodomain-like_sf"/>
</dbReference>
<dbReference type="PROSITE" id="PS00041">
    <property type="entry name" value="HTH_ARAC_FAMILY_1"/>
    <property type="match status" value="1"/>
</dbReference>
<gene>
    <name evidence="6" type="ORF">L21SP4_02452</name>
</gene>
<dbReference type="PROSITE" id="PS01124">
    <property type="entry name" value="HTH_ARAC_FAMILY_2"/>
    <property type="match status" value="1"/>
</dbReference>
<evidence type="ECO:0000259" key="5">
    <source>
        <dbReference type="PROSITE" id="PS01124"/>
    </source>
</evidence>
<reference evidence="7" key="1">
    <citation type="submission" date="2015-02" db="EMBL/GenBank/DDBJ databases">
        <title>Description and complete genome sequence of the first cultured representative of the subdivision 5 of the Verrucomicrobia phylum.</title>
        <authorList>
            <person name="Spring S."/>
            <person name="Bunk B."/>
            <person name="Sproer C."/>
            <person name="Klenk H.-P."/>
        </authorList>
    </citation>
    <scope>NUCLEOTIDE SEQUENCE [LARGE SCALE GENOMIC DNA]</scope>
    <source>
        <strain evidence="7">L21-Fru-AB</strain>
    </source>
</reference>
<reference evidence="6 7" key="2">
    <citation type="journal article" date="2016" name="ISME J.">
        <title>Characterization of the first cultured representative of Verrucomicrobia subdivision 5 indicates the proposal of a novel phylum.</title>
        <authorList>
            <person name="Spring S."/>
            <person name="Bunk B."/>
            <person name="Sproer C."/>
            <person name="Schumann P."/>
            <person name="Rohde M."/>
            <person name="Tindall B.J."/>
            <person name="Klenk H.P."/>
        </authorList>
    </citation>
    <scope>NUCLEOTIDE SEQUENCE [LARGE SCALE GENOMIC DNA]</scope>
    <source>
        <strain evidence="6 7">L21-Fru-AB</strain>
    </source>
</reference>
<evidence type="ECO:0000256" key="4">
    <source>
        <dbReference type="SAM" id="MobiDB-lite"/>
    </source>
</evidence>
<dbReference type="PANTHER" id="PTHR43280">
    <property type="entry name" value="ARAC-FAMILY TRANSCRIPTIONAL REGULATOR"/>
    <property type="match status" value="1"/>
</dbReference>
<evidence type="ECO:0000256" key="3">
    <source>
        <dbReference type="ARBA" id="ARBA00023163"/>
    </source>
</evidence>
<dbReference type="InterPro" id="IPR003313">
    <property type="entry name" value="AraC-bd"/>
</dbReference>
<dbReference type="Pfam" id="PF02311">
    <property type="entry name" value="AraC_binding"/>
    <property type="match status" value="1"/>
</dbReference>
<dbReference type="RefSeq" id="WP_144413866.1">
    <property type="nucleotide sequence ID" value="NZ_CP010904.1"/>
</dbReference>
<evidence type="ECO:0000313" key="6">
    <source>
        <dbReference type="EMBL" id="AKJ65677.1"/>
    </source>
</evidence>
<dbReference type="InterPro" id="IPR018060">
    <property type="entry name" value="HTH_AraC"/>
</dbReference>
<dbReference type="AlphaFoldDB" id="A0A0G3EJQ4"/>
<dbReference type="OrthoDB" id="9803764at2"/>
<dbReference type="SUPFAM" id="SSF51215">
    <property type="entry name" value="Regulatory protein AraC"/>
    <property type="match status" value="1"/>
</dbReference>
<dbReference type="GO" id="GO:0043565">
    <property type="term" value="F:sequence-specific DNA binding"/>
    <property type="evidence" value="ECO:0007669"/>
    <property type="project" value="InterPro"/>
</dbReference>
<evidence type="ECO:0000313" key="7">
    <source>
        <dbReference type="Proteomes" id="UP000035268"/>
    </source>
</evidence>
<dbReference type="InterPro" id="IPR037923">
    <property type="entry name" value="HTH-like"/>
</dbReference>
<feature type="region of interest" description="Disordered" evidence="4">
    <location>
        <begin position="280"/>
        <end position="314"/>
    </location>
</feature>
<dbReference type="KEGG" id="vbl:L21SP4_02452"/>
<dbReference type="SUPFAM" id="SSF46689">
    <property type="entry name" value="Homeodomain-like"/>
    <property type="match status" value="2"/>
</dbReference>
<dbReference type="GO" id="GO:0003700">
    <property type="term" value="F:DNA-binding transcription factor activity"/>
    <property type="evidence" value="ECO:0007669"/>
    <property type="project" value="InterPro"/>
</dbReference>
<evidence type="ECO:0000256" key="1">
    <source>
        <dbReference type="ARBA" id="ARBA00023015"/>
    </source>
</evidence>
<name>A0A0G3EJQ4_9BACT</name>
<dbReference type="InterPro" id="IPR020449">
    <property type="entry name" value="Tscrpt_reg_AraC-type_HTH"/>
</dbReference>
<protein>
    <submittedName>
        <fullName evidence="6">AraC family transcriptional regulator</fullName>
    </submittedName>
</protein>